<evidence type="ECO:0000256" key="1">
    <source>
        <dbReference type="SAM" id="MobiDB-lite"/>
    </source>
</evidence>
<sequence length="100" mass="11320">MGPFNRKHVPRIFQLTVPEKPDAVRQQRQSQDIKISHFLQHSREKKGDFPPGTWTVGGAPKPDDSPPHAGRENHMGLAKPQKSQSNSIDEHADFEAQELF</sequence>
<dbReference type="AlphaFoldDB" id="A0A8X6YCC4"/>
<evidence type="ECO:0000313" key="2">
    <source>
        <dbReference type="EMBL" id="GFY68023.1"/>
    </source>
</evidence>
<organism evidence="2 3">
    <name type="scientific">Trichonephila inaurata madagascariensis</name>
    <dbReference type="NCBI Taxonomy" id="2747483"/>
    <lineage>
        <taxon>Eukaryota</taxon>
        <taxon>Metazoa</taxon>
        <taxon>Ecdysozoa</taxon>
        <taxon>Arthropoda</taxon>
        <taxon>Chelicerata</taxon>
        <taxon>Arachnida</taxon>
        <taxon>Araneae</taxon>
        <taxon>Araneomorphae</taxon>
        <taxon>Entelegynae</taxon>
        <taxon>Araneoidea</taxon>
        <taxon>Nephilidae</taxon>
        <taxon>Trichonephila</taxon>
        <taxon>Trichonephila inaurata</taxon>
    </lineage>
</organism>
<keyword evidence="3" id="KW-1185">Reference proteome</keyword>
<evidence type="ECO:0000313" key="3">
    <source>
        <dbReference type="Proteomes" id="UP000886998"/>
    </source>
</evidence>
<reference evidence="2" key="1">
    <citation type="submission" date="2020-08" db="EMBL/GenBank/DDBJ databases">
        <title>Multicomponent nature underlies the extraordinary mechanical properties of spider dragline silk.</title>
        <authorList>
            <person name="Kono N."/>
            <person name="Nakamura H."/>
            <person name="Mori M."/>
            <person name="Yoshida Y."/>
            <person name="Ohtoshi R."/>
            <person name="Malay A.D."/>
            <person name="Moran D.A.P."/>
            <person name="Tomita M."/>
            <person name="Numata K."/>
            <person name="Arakawa K."/>
        </authorList>
    </citation>
    <scope>NUCLEOTIDE SEQUENCE</scope>
</reference>
<name>A0A8X6YCC4_9ARAC</name>
<dbReference type="EMBL" id="BMAV01016841">
    <property type="protein sequence ID" value="GFY68023.1"/>
    <property type="molecule type" value="Genomic_DNA"/>
</dbReference>
<comment type="caution">
    <text evidence="2">The sequence shown here is derived from an EMBL/GenBank/DDBJ whole genome shotgun (WGS) entry which is preliminary data.</text>
</comment>
<proteinExistence type="predicted"/>
<protein>
    <submittedName>
        <fullName evidence="2">Uncharacterized protein</fullName>
    </submittedName>
</protein>
<feature type="compositionally biased region" description="Basic residues" evidence="1">
    <location>
        <begin position="1"/>
        <end position="10"/>
    </location>
</feature>
<accession>A0A8X6YCC4</accession>
<feature type="region of interest" description="Disordered" evidence="1">
    <location>
        <begin position="1"/>
        <end position="100"/>
    </location>
</feature>
<gene>
    <name evidence="2" type="ORF">TNIN_367681</name>
</gene>
<dbReference type="Proteomes" id="UP000886998">
    <property type="component" value="Unassembled WGS sequence"/>
</dbReference>
<feature type="compositionally biased region" description="Basic and acidic residues" evidence="1">
    <location>
        <begin position="61"/>
        <end position="74"/>
    </location>
</feature>